<dbReference type="EC" id="2.1.1.35" evidence="7"/>
<evidence type="ECO:0000256" key="5">
    <source>
        <dbReference type="ARBA" id="ARBA00051255"/>
    </source>
</evidence>
<dbReference type="EMBL" id="OCNF01000003">
    <property type="protein sequence ID" value="SOD65884.1"/>
    <property type="molecule type" value="Genomic_DNA"/>
</dbReference>
<comment type="function">
    <text evidence="7">Dual-specificity methyltransferase that catalyzes the formation of 5-methyluridine at position 54 (m5U54) in all tRNAs, and that of position 341 (m5U341) in tmRNA (transfer-mRNA).</text>
</comment>
<dbReference type="NCBIfam" id="TIGR02143">
    <property type="entry name" value="trmA_only"/>
    <property type="match status" value="1"/>
</dbReference>
<evidence type="ECO:0000256" key="3">
    <source>
        <dbReference type="ARBA" id="ARBA00022691"/>
    </source>
</evidence>
<feature type="active site" description="Proton acceptor" evidence="7">
    <location>
        <position position="350"/>
    </location>
</feature>
<evidence type="ECO:0000256" key="9">
    <source>
        <dbReference type="PROSITE-ProRule" id="PRU10015"/>
    </source>
</evidence>
<feature type="binding site" evidence="7 8">
    <location>
        <position position="208"/>
    </location>
    <ligand>
        <name>S-adenosyl-L-methionine</name>
        <dbReference type="ChEBI" id="CHEBI:59789"/>
    </ligand>
</feature>
<feature type="binding site" evidence="7 8">
    <location>
        <position position="291"/>
    </location>
    <ligand>
        <name>S-adenosyl-L-methionine</name>
        <dbReference type="ChEBI" id="CHEBI:59789"/>
    </ligand>
</feature>
<feature type="active site" description="Nucleophile" evidence="7 8">
    <location>
        <position position="316"/>
    </location>
</feature>
<evidence type="ECO:0000256" key="2">
    <source>
        <dbReference type="ARBA" id="ARBA00022679"/>
    </source>
</evidence>
<evidence type="ECO:0000256" key="4">
    <source>
        <dbReference type="ARBA" id="ARBA00022694"/>
    </source>
</evidence>
<reference evidence="10 11" key="1">
    <citation type="submission" date="2017-09" db="EMBL/GenBank/DDBJ databases">
        <authorList>
            <person name="Ehlers B."/>
            <person name="Leendertz F.H."/>
        </authorList>
    </citation>
    <scope>NUCLEOTIDE SEQUENCE [LARGE SCALE GENOMIC DNA]</scope>
    <source>
        <strain evidence="10 11">DSM 16848</strain>
    </source>
</reference>
<dbReference type="InterPro" id="IPR011869">
    <property type="entry name" value="TrmA_MeTrfase"/>
</dbReference>
<dbReference type="Pfam" id="PF05958">
    <property type="entry name" value="tRNA_U5-meth_tr"/>
    <property type="match status" value="1"/>
</dbReference>
<dbReference type="AlphaFoldDB" id="A0A286E4S9"/>
<dbReference type="Gene3D" id="3.40.50.150">
    <property type="entry name" value="Vaccinia Virus protein VP39"/>
    <property type="match status" value="1"/>
</dbReference>
<gene>
    <name evidence="7" type="primary">trmA</name>
    <name evidence="10" type="ORF">SAMN02746062_00423</name>
</gene>
<dbReference type="GO" id="GO:0000049">
    <property type="term" value="F:tRNA binding"/>
    <property type="evidence" value="ECO:0007669"/>
    <property type="project" value="TreeGrafter"/>
</dbReference>
<sequence length="359" mass="40849">MYQQQLNDKIQYLQSLLQDFAIENWHIVPSLSEHYRMRAEFRIWHEGERISYAMFQAGQKAGRHSLIELTQFPVAAKSINDLMPILLAEISGSPILRERWYQCEFLATLSGEMLLTLIYHKKLGEEWEVAARELQEKLSVKIIGRSRGQKIVLKEDFVTEKLNVAGQDFVYRQIEGGFSQPNAKICEQMLAWAQDCAADLGGDLLELYCGNGNFTLPLSTQFNRVLATEVSKTSVAAALWNIQANGRDNIRIARLSAEELTAVFSGSREFQRLKEQGIDLQSYDFSTIFIDPPRAGVDAETLKLVAQFDNVIYVSCNPLTLRENLDILSETHTVERAALFDQFPFTHHIESGVLLKKRA</sequence>
<dbReference type="SUPFAM" id="SSF53335">
    <property type="entry name" value="S-adenosyl-L-methionine-dependent methyltransferases"/>
    <property type="match status" value="1"/>
</dbReference>
<evidence type="ECO:0000313" key="10">
    <source>
        <dbReference type="EMBL" id="SOD65884.1"/>
    </source>
</evidence>
<dbReference type="InterPro" id="IPR010280">
    <property type="entry name" value="U5_MeTrfase_fam"/>
</dbReference>
<comment type="catalytic activity">
    <reaction evidence="6 7">
        <text>uridine(54) in tRNA + S-adenosyl-L-methionine = 5-methyluridine(54) in tRNA + S-adenosyl-L-homocysteine + H(+)</text>
        <dbReference type="Rhea" id="RHEA:42712"/>
        <dbReference type="Rhea" id="RHEA-COMP:10167"/>
        <dbReference type="Rhea" id="RHEA-COMP:10193"/>
        <dbReference type="ChEBI" id="CHEBI:15378"/>
        <dbReference type="ChEBI" id="CHEBI:57856"/>
        <dbReference type="ChEBI" id="CHEBI:59789"/>
        <dbReference type="ChEBI" id="CHEBI:65315"/>
        <dbReference type="ChEBI" id="CHEBI:74447"/>
        <dbReference type="EC" id="2.1.1.35"/>
    </reaction>
</comment>
<comment type="catalytic activity">
    <reaction evidence="5 7">
        <text>uridine(341) in tmRNA + S-adenosyl-L-methionine = 5-methyluridine(341) in tmRNA + S-adenosyl-L-homocysteine + H(+)</text>
        <dbReference type="Rhea" id="RHEA:43612"/>
        <dbReference type="Rhea" id="RHEA-COMP:10630"/>
        <dbReference type="Rhea" id="RHEA-COMP:10631"/>
        <dbReference type="ChEBI" id="CHEBI:15378"/>
        <dbReference type="ChEBI" id="CHEBI:57856"/>
        <dbReference type="ChEBI" id="CHEBI:59789"/>
        <dbReference type="ChEBI" id="CHEBI:65315"/>
        <dbReference type="ChEBI" id="CHEBI:74447"/>
    </reaction>
</comment>
<dbReference type="InterPro" id="IPR029063">
    <property type="entry name" value="SAM-dependent_MTases_sf"/>
</dbReference>
<dbReference type="FunFam" id="2.40.50.1070:FF:000001">
    <property type="entry name" value="tRNA/tmRNA (uracil-C(5))-methyltransferase"/>
    <property type="match status" value="1"/>
</dbReference>
<keyword evidence="4 7" id="KW-0819">tRNA processing</keyword>
<dbReference type="GO" id="GO:0019843">
    <property type="term" value="F:rRNA binding"/>
    <property type="evidence" value="ECO:0007669"/>
    <property type="project" value="TreeGrafter"/>
</dbReference>
<dbReference type="GO" id="GO:0030697">
    <property type="term" value="F:tRNA (uracil(54)-C5)-methyltransferase activity, S-adenosyl methionine-dependent"/>
    <property type="evidence" value="ECO:0007669"/>
    <property type="project" value="UniProtKB-UniRule"/>
</dbReference>
<dbReference type="PROSITE" id="PS01230">
    <property type="entry name" value="TRMA_1"/>
    <property type="match status" value="1"/>
</dbReference>
<dbReference type="PROSITE" id="PS51687">
    <property type="entry name" value="SAM_MT_RNA_M5U"/>
    <property type="match status" value="1"/>
</dbReference>
<protein>
    <recommendedName>
        <fullName evidence="7">tRNA/tmRNA (uracil-C(5))-methyltransferase</fullName>
        <ecNumber evidence="7">2.1.1.35</ecNumber>
    </recommendedName>
    <alternativeName>
        <fullName evidence="7">tRNA (uracil(54)-C(5))-methyltransferase</fullName>
    </alternativeName>
    <alternativeName>
        <fullName evidence="7">tRNA(m5U54)-methyltransferase</fullName>
        <shortName evidence="7">RUMT</shortName>
    </alternativeName>
    <alternativeName>
        <fullName evidence="7">tmRNA (uracil(341)-C(5))-methyltransferase</fullName>
    </alternativeName>
</protein>
<name>A0A286E4S9_9NEIS</name>
<dbReference type="PANTHER" id="PTHR47790">
    <property type="entry name" value="TRNA/TMRNA (URACIL-C(5))-METHYLTRANSFERASE"/>
    <property type="match status" value="1"/>
</dbReference>
<evidence type="ECO:0000256" key="7">
    <source>
        <dbReference type="HAMAP-Rule" id="MF_01011"/>
    </source>
</evidence>
<dbReference type="Proteomes" id="UP000219669">
    <property type="component" value="Unassembled WGS sequence"/>
</dbReference>
<comment type="similarity">
    <text evidence="7">Belongs to the class I-like SAM-binding methyltransferase superfamily. RNA M5U methyltransferase family. TrmA subfamily.</text>
</comment>
<dbReference type="FunFam" id="3.40.50.150:FF:000012">
    <property type="entry name" value="tRNA/tmRNA (uracil-C(5))-methyltransferase"/>
    <property type="match status" value="1"/>
</dbReference>
<dbReference type="CDD" id="cd02440">
    <property type="entry name" value="AdoMet_MTases"/>
    <property type="match status" value="1"/>
</dbReference>
<proteinExistence type="inferred from homology"/>
<feature type="active site" evidence="9">
    <location>
        <position position="316"/>
    </location>
</feature>
<dbReference type="Gene3D" id="2.40.50.1070">
    <property type="match status" value="1"/>
</dbReference>
<evidence type="ECO:0000256" key="1">
    <source>
        <dbReference type="ARBA" id="ARBA00022603"/>
    </source>
</evidence>
<keyword evidence="1 7" id="KW-0489">Methyltransferase</keyword>
<accession>A0A286E4S9</accession>
<feature type="binding site" evidence="7 8">
    <location>
        <position position="180"/>
    </location>
    <ligand>
        <name>S-adenosyl-L-methionine</name>
        <dbReference type="ChEBI" id="CHEBI:59789"/>
    </ligand>
</feature>
<keyword evidence="3 7" id="KW-0949">S-adenosyl-L-methionine</keyword>
<organism evidence="10 11">
    <name type="scientific">Alysiella filiformis DSM 16848</name>
    <dbReference type="NCBI Taxonomy" id="1120981"/>
    <lineage>
        <taxon>Bacteria</taxon>
        <taxon>Pseudomonadati</taxon>
        <taxon>Pseudomonadota</taxon>
        <taxon>Betaproteobacteria</taxon>
        <taxon>Neisseriales</taxon>
        <taxon>Neisseriaceae</taxon>
        <taxon>Alysiella</taxon>
    </lineage>
</organism>
<dbReference type="HAMAP" id="MF_01011">
    <property type="entry name" value="RNA_methyltr_TrmA"/>
    <property type="match status" value="1"/>
</dbReference>
<dbReference type="PANTHER" id="PTHR47790:SF2">
    <property type="entry name" value="TRNA_TMRNA (URACIL-C(5))-METHYLTRANSFERASE"/>
    <property type="match status" value="1"/>
</dbReference>
<keyword evidence="2 7" id="KW-0808">Transferase</keyword>
<dbReference type="InterPro" id="IPR030390">
    <property type="entry name" value="MeTrfase_TrmA_AS"/>
</dbReference>
<evidence type="ECO:0000256" key="6">
    <source>
        <dbReference type="ARBA" id="ARBA00052788"/>
    </source>
</evidence>
<evidence type="ECO:0000256" key="8">
    <source>
        <dbReference type="PROSITE-ProRule" id="PRU01024"/>
    </source>
</evidence>
<dbReference type="GO" id="GO:0030488">
    <property type="term" value="P:tRNA methylation"/>
    <property type="evidence" value="ECO:0007669"/>
    <property type="project" value="UniProtKB-UniRule"/>
</dbReference>
<keyword evidence="11" id="KW-1185">Reference proteome</keyword>
<dbReference type="GO" id="GO:0005829">
    <property type="term" value="C:cytosol"/>
    <property type="evidence" value="ECO:0007669"/>
    <property type="project" value="TreeGrafter"/>
</dbReference>
<feature type="binding site" evidence="7 8">
    <location>
        <position position="229"/>
    </location>
    <ligand>
        <name>S-adenosyl-L-methionine</name>
        <dbReference type="ChEBI" id="CHEBI:59789"/>
    </ligand>
</feature>
<feature type="binding site" evidence="7">
    <location>
        <position position="213"/>
    </location>
    <ligand>
        <name>S-adenosyl-L-methionine</name>
        <dbReference type="ChEBI" id="CHEBI:59789"/>
    </ligand>
</feature>
<evidence type="ECO:0000313" key="11">
    <source>
        <dbReference type="Proteomes" id="UP000219669"/>
    </source>
</evidence>